<sequence>MTQLKGPKRLVERTKRERARNVRLMQGLGFFLALAVMFGAGFAVRGNTSLLSSLGFPSSVTGTDVSPSVSGRVGGEFVGSLSARVGEVESVIKQYSLDSYDVDSATTAALDAFAEITKDPYLRYYTPDRFAALSSGDGARYSGVGVLFSEREGAAYVVDVFEGSSAQLEGVREGDVVVAIDGDRSQKWSRAEVTSALNREPGTTVVITWRRGETTSSSEQGTEFTTTLTCSDQTEANVSWLLEDEVGYIRVAQVNSTSTAMVQRAVQELIGEGAKSFVLDLRGNPGGYLNQAVGITSLFSNAGTVLRVRTSASELSKSTTEAQLTSAPLVVLVNGDTAASAEVIAAALQESGRATVVGERTLGKGSVQVTRPLSFGGALRYTAAYYLTAQGHPLDGAGVTPTVSVGNDGEGDRQLNFALDYAASASSRS</sequence>
<dbReference type="AlphaFoldDB" id="A0A6M8IYB7"/>
<dbReference type="PANTHER" id="PTHR32060">
    <property type="entry name" value="TAIL-SPECIFIC PROTEASE"/>
    <property type="match status" value="1"/>
</dbReference>
<dbReference type="GO" id="GO:0006508">
    <property type="term" value="P:proteolysis"/>
    <property type="evidence" value="ECO:0007669"/>
    <property type="project" value="UniProtKB-KW"/>
</dbReference>
<dbReference type="CDD" id="cd07560">
    <property type="entry name" value="Peptidase_S41_CPP"/>
    <property type="match status" value="1"/>
</dbReference>
<evidence type="ECO:0000256" key="1">
    <source>
        <dbReference type="ARBA" id="ARBA00009179"/>
    </source>
</evidence>
<protein>
    <submittedName>
        <fullName evidence="7">PDZ domain-containing protein</fullName>
    </submittedName>
</protein>
<keyword evidence="3" id="KW-0378">Hydrolase</keyword>
<organism evidence="7 8">
    <name type="scientific">Berryella wangjianweii</name>
    <dbReference type="NCBI Taxonomy" id="2734634"/>
    <lineage>
        <taxon>Bacteria</taxon>
        <taxon>Bacillati</taxon>
        <taxon>Actinomycetota</taxon>
        <taxon>Coriobacteriia</taxon>
        <taxon>Eggerthellales</taxon>
        <taxon>Eggerthellaceae</taxon>
        <taxon>Berryella</taxon>
    </lineage>
</organism>
<dbReference type="RefSeq" id="WP_172301063.1">
    <property type="nucleotide sequence ID" value="NZ_CP053716.1"/>
</dbReference>
<keyword evidence="5" id="KW-0812">Transmembrane</keyword>
<dbReference type="InterPro" id="IPR001478">
    <property type="entry name" value="PDZ"/>
</dbReference>
<dbReference type="Pfam" id="PF03572">
    <property type="entry name" value="Peptidase_S41"/>
    <property type="match status" value="1"/>
</dbReference>
<dbReference type="InterPro" id="IPR036034">
    <property type="entry name" value="PDZ_sf"/>
</dbReference>
<comment type="similarity">
    <text evidence="1">Belongs to the peptidase S41A family.</text>
</comment>
<name>A0A6M8IYB7_9ACTN</name>
<gene>
    <name evidence="7" type="ORF">HLV38_00180</name>
</gene>
<dbReference type="InterPro" id="IPR029045">
    <property type="entry name" value="ClpP/crotonase-like_dom_sf"/>
</dbReference>
<reference evidence="8" key="1">
    <citation type="submission" date="2020-05" db="EMBL/GenBank/DDBJ databases">
        <title>Novel species in genus Nocardioides.</title>
        <authorList>
            <person name="Zhang G."/>
        </authorList>
    </citation>
    <scope>NUCLEOTIDE SEQUENCE [LARGE SCALE GENOMIC DNA]</scope>
    <source>
        <strain evidence="8">zg-1050</strain>
    </source>
</reference>
<evidence type="ECO:0000256" key="5">
    <source>
        <dbReference type="SAM" id="Phobius"/>
    </source>
</evidence>
<keyword evidence="5" id="KW-0472">Membrane</keyword>
<keyword evidence="5" id="KW-1133">Transmembrane helix</keyword>
<dbReference type="Pfam" id="PF13180">
    <property type="entry name" value="PDZ_2"/>
    <property type="match status" value="1"/>
</dbReference>
<dbReference type="GO" id="GO:0030288">
    <property type="term" value="C:outer membrane-bounded periplasmic space"/>
    <property type="evidence" value="ECO:0007669"/>
    <property type="project" value="TreeGrafter"/>
</dbReference>
<evidence type="ECO:0000259" key="6">
    <source>
        <dbReference type="PROSITE" id="PS50106"/>
    </source>
</evidence>
<dbReference type="SUPFAM" id="SSF52096">
    <property type="entry name" value="ClpP/crotonase"/>
    <property type="match status" value="1"/>
</dbReference>
<dbReference type="SMART" id="SM00228">
    <property type="entry name" value="PDZ"/>
    <property type="match status" value="1"/>
</dbReference>
<dbReference type="GO" id="GO:0004175">
    <property type="term" value="F:endopeptidase activity"/>
    <property type="evidence" value="ECO:0007669"/>
    <property type="project" value="TreeGrafter"/>
</dbReference>
<feature type="transmembrane region" description="Helical" evidence="5">
    <location>
        <begin position="21"/>
        <end position="44"/>
    </location>
</feature>
<dbReference type="Gene3D" id="2.30.42.10">
    <property type="match status" value="1"/>
</dbReference>
<proteinExistence type="inferred from homology"/>
<accession>A0A6M8IYB7</accession>
<feature type="domain" description="PDZ" evidence="6">
    <location>
        <begin position="130"/>
        <end position="212"/>
    </location>
</feature>
<evidence type="ECO:0000256" key="2">
    <source>
        <dbReference type="ARBA" id="ARBA00022670"/>
    </source>
</evidence>
<dbReference type="SMART" id="SM00245">
    <property type="entry name" value="TSPc"/>
    <property type="match status" value="1"/>
</dbReference>
<dbReference type="KEGG" id="bwa:HLV38_00180"/>
<dbReference type="EMBL" id="CP053716">
    <property type="protein sequence ID" value="QKF06710.1"/>
    <property type="molecule type" value="Genomic_DNA"/>
</dbReference>
<dbReference type="PROSITE" id="PS50106">
    <property type="entry name" value="PDZ"/>
    <property type="match status" value="1"/>
</dbReference>
<dbReference type="Proteomes" id="UP000503297">
    <property type="component" value="Chromosome"/>
</dbReference>
<evidence type="ECO:0000313" key="7">
    <source>
        <dbReference type="EMBL" id="QKF06710.1"/>
    </source>
</evidence>
<keyword evidence="8" id="KW-1185">Reference proteome</keyword>
<dbReference type="InterPro" id="IPR005151">
    <property type="entry name" value="Tail-specific_protease"/>
</dbReference>
<keyword evidence="4" id="KW-0720">Serine protease</keyword>
<dbReference type="PANTHER" id="PTHR32060:SF30">
    <property type="entry name" value="CARBOXY-TERMINAL PROCESSING PROTEASE CTPA"/>
    <property type="match status" value="1"/>
</dbReference>
<dbReference type="InterPro" id="IPR004447">
    <property type="entry name" value="Peptidase_S41A"/>
</dbReference>
<dbReference type="GO" id="GO:0007165">
    <property type="term" value="P:signal transduction"/>
    <property type="evidence" value="ECO:0007669"/>
    <property type="project" value="TreeGrafter"/>
</dbReference>
<dbReference type="Gene3D" id="3.30.750.44">
    <property type="match status" value="1"/>
</dbReference>
<dbReference type="Gene3D" id="3.90.226.10">
    <property type="entry name" value="2-enoyl-CoA Hydratase, Chain A, domain 1"/>
    <property type="match status" value="1"/>
</dbReference>
<evidence type="ECO:0000256" key="4">
    <source>
        <dbReference type="ARBA" id="ARBA00022825"/>
    </source>
</evidence>
<dbReference type="GO" id="GO:0008236">
    <property type="term" value="F:serine-type peptidase activity"/>
    <property type="evidence" value="ECO:0007669"/>
    <property type="project" value="UniProtKB-KW"/>
</dbReference>
<evidence type="ECO:0000313" key="8">
    <source>
        <dbReference type="Proteomes" id="UP000503297"/>
    </source>
</evidence>
<keyword evidence="2" id="KW-0645">Protease</keyword>
<evidence type="ECO:0000256" key="3">
    <source>
        <dbReference type="ARBA" id="ARBA00022801"/>
    </source>
</evidence>
<dbReference type="SUPFAM" id="SSF50156">
    <property type="entry name" value="PDZ domain-like"/>
    <property type="match status" value="1"/>
</dbReference>